<dbReference type="EMBL" id="GGEC01083028">
    <property type="protein sequence ID" value="MBX63512.1"/>
    <property type="molecule type" value="Transcribed_RNA"/>
</dbReference>
<name>A0A2P2Q936_RHIMU</name>
<evidence type="ECO:0000313" key="1">
    <source>
        <dbReference type="EMBL" id="MBX63512.1"/>
    </source>
</evidence>
<proteinExistence type="predicted"/>
<dbReference type="AlphaFoldDB" id="A0A2P2Q936"/>
<sequence length="43" mass="4619">MAMVCISKMTINNLGGLFSVLIRVFEGCGSACKVVEYGWGFSV</sequence>
<accession>A0A2P2Q936</accession>
<reference evidence="1" key="1">
    <citation type="submission" date="2018-02" db="EMBL/GenBank/DDBJ databases">
        <title>Rhizophora mucronata_Transcriptome.</title>
        <authorList>
            <person name="Meera S.P."/>
            <person name="Sreeshan A."/>
            <person name="Augustine A."/>
        </authorList>
    </citation>
    <scope>NUCLEOTIDE SEQUENCE</scope>
    <source>
        <tissue evidence="1">Leaf</tissue>
    </source>
</reference>
<protein>
    <submittedName>
        <fullName evidence="1">Uncharacterized protein</fullName>
    </submittedName>
</protein>
<organism evidence="1">
    <name type="scientific">Rhizophora mucronata</name>
    <name type="common">Asiatic mangrove</name>
    <dbReference type="NCBI Taxonomy" id="61149"/>
    <lineage>
        <taxon>Eukaryota</taxon>
        <taxon>Viridiplantae</taxon>
        <taxon>Streptophyta</taxon>
        <taxon>Embryophyta</taxon>
        <taxon>Tracheophyta</taxon>
        <taxon>Spermatophyta</taxon>
        <taxon>Magnoliopsida</taxon>
        <taxon>eudicotyledons</taxon>
        <taxon>Gunneridae</taxon>
        <taxon>Pentapetalae</taxon>
        <taxon>rosids</taxon>
        <taxon>fabids</taxon>
        <taxon>Malpighiales</taxon>
        <taxon>Rhizophoraceae</taxon>
        <taxon>Rhizophora</taxon>
    </lineage>
</organism>